<dbReference type="GO" id="GO:0000976">
    <property type="term" value="F:transcription cis-regulatory region binding"/>
    <property type="evidence" value="ECO:0007669"/>
    <property type="project" value="TreeGrafter"/>
</dbReference>
<proteinExistence type="predicted"/>
<dbReference type="Proteomes" id="UP000612808">
    <property type="component" value="Unassembled WGS sequence"/>
</dbReference>
<organism evidence="6 7">
    <name type="scientific">Actinocatenispora rupis</name>
    <dbReference type="NCBI Taxonomy" id="519421"/>
    <lineage>
        <taxon>Bacteria</taxon>
        <taxon>Bacillati</taxon>
        <taxon>Actinomycetota</taxon>
        <taxon>Actinomycetes</taxon>
        <taxon>Micromonosporales</taxon>
        <taxon>Micromonosporaceae</taxon>
        <taxon>Actinocatenispora</taxon>
    </lineage>
</organism>
<dbReference type="Gene3D" id="1.10.357.10">
    <property type="entry name" value="Tetracycline Repressor, domain 2"/>
    <property type="match status" value="1"/>
</dbReference>
<comment type="caution">
    <text evidence="6">The sequence shown here is derived from an EMBL/GenBank/DDBJ whole genome shotgun (WGS) entry which is preliminary data.</text>
</comment>
<feature type="domain" description="HTH tetR-type" evidence="5">
    <location>
        <begin position="18"/>
        <end position="79"/>
    </location>
</feature>
<dbReference type="Pfam" id="PF00440">
    <property type="entry name" value="TetR_N"/>
    <property type="match status" value="1"/>
</dbReference>
<dbReference type="InterPro" id="IPR011075">
    <property type="entry name" value="TetR_C"/>
</dbReference>
<dbReference type="InterPro" id="IPR036271">
    <property type="entry name" value="Tet_transcr_reg_TetR-rel_C_sf"/>
</dbReference>
<reference evidence="6" key="1">
    <citation type="submission" date="2021-01" db="EMBL/GenBank/DDBJ databases">
        <title>Whole genome shotgun sequence of Actinocatenispora rupis NBRC 107355.</title>
        <authorList>
            <person name="Komaki H."/>
            <person name="Tamura T."/>
        </authorList>
    </citation>
    <scope>NUCLEOTIDE SEQUENCE</scope>
    <source>
        <strain evidence="6">NBRC 107355</strain>
    </source>
</reference>
<dbReference type="GO" id="GO:0003700">
    <property type="term" value="F:DNA-binding transcription factor activity"/>
    <property type="evidence" value="ECO:0007669"/>
    <property type="project" value="TreeGrafter"/>
</dbReference>
<evidence type="ECO:0000256" key="3">
    <source>
        <dbReference type="ARBA" id="ARBA00023163"/>
    </source>
</evidence>
<evidence type="ECO:0000313" key="7">
    <source>
        <dbReference type="Proteomes" id="UP000612808"/>
    </source>
</evidence>
<dbReference type="AlphaFoldDB" id="A0A8J3JBC0"/>
<accession>A0A8J3JBC0</accession>
<keyword evidence="2 4" id="KW-0238">DNA-binding</keyword>
<sequence>MSEHNATAARPPGRPRSARADEAIIEAALDIIAEGNTVDALSMDAVAARAGVGKATVYRRWSNKEALMMDAIVALKGDIPKPAGESVRADLIALLGRVGRYGGRAGKIMPCLAPEIHRNPELYDRYVAWVEERREVIRDVLRRGIGTGELDPDLDIELAVAALTSPVTMQSQLRWHPHLTKERLAERLVDMVLNGIRPPAR</sequence>
<dbReference type="SUPFAM" id="SSF48498">
    <property type="entry name" value="Tetracyclin repressor-like, C-terminal domain"/>
    <property type="match status" value="1"/>
</dbReference>
<name>A0A8J3JBC0_9ACTN</name>
<protein>
    <submittedName>
        <fullName evidence="6">TetR family transcriptional regulator</fullName>
    </submittedName>
</protein>
<evidence type="ECO:0000256" key="1">
    <source>
        <dbReference type="ARBA" id="ARBA00023015"/>
    </source>
</evidence>
<evidence type="ECO:0000313" key="6">
    <source>
        <dbReference type="EMBL" id="GID12868.1"/>
    </source>
</evidence>
<dbReference type="InterPro" id="IPR001647">
    <property type="entry name" value="HTH_TetR"/>
</dbReference>
<dbReference type="PROSITE" id="PS50977">
    <property type="entry name" value="HTH_TETR_2"/>
    <property type="match status" value="1"/>
</dbReference>
<dbReference type="Pfam" id="PF16859">
    <property type="entry name" value="TetR_C_11"/>
    <property type="match status" value="1"/>
</dbReference>
<dbReference type="SUPFAM" id="SSF46689">
    <property type="entry name" value="Homeodomain-like"/>
    <property type="match status" value="1"/>
</dbReference>
<dbReference type="RefSeq" id="WP_203659317.1">
    <property type="nucleotide sequence ID" value="NZ_BAAAZM010000008.1"/>
</dbReference>
<dbReference type="EMBL" id="BOMB01000021">
    <property type="protein sequence ID" value="GID12868.1"/>
    <property type="molecule type" value="Genomic_DNA"/>
</dbReference>
<keyword evidence="3" id="KW-0804">Transcription</keyword>
<keyword evidence="7" id="KW-1185">Reference proteome</keyword>
<keyword evidence="1" id="KW-0805">Transcription regulation</keyword>
<evidence type="ECO:0000256" key="2">
    <source>
        <dbReference type="ARBA" id="ARBA00023125"/>
    </source>
</evidence>
<dbReference type="InterPro" id="IPR009057">
    <property type="entry name" value="Homeodomain-like_sf"/>
</dbReference>
<dbReference type="Gene3D" id="1.10.10.60">
    <property type="entry name" value="Homeodomain-like"/>
    <property type="match status" value="1"/>
</dbReference>
<dbReference type="InterPro" id="IPR050109">
    <property type="entry name" value="HTH-type_TetR-like_transc_reg"/>
</dbReference>
<evidence type="ECO:0000259" key="5">
    <source>
        <dbReference type="PROSITE" id="PS50977"/>
    </source>
</evidence>
<dbReference type="PANTHER" id="PTHR30055">
    <property type="entry name" value="HTH-TYPE TRANSCRIPTIONAL REGULATOR RUTR"/>
    <property type="match status" value="1"/>
</dbReference>
<feature type="DNA-binding region" description="H-T-H motif" evidence="4">
    <location>
        <begin position="42"/>
        <end position="61"/>
    </location>
</feature>
<dbReference type="PANTHER" id="PTHR30055:SF148">
    <property type="entry name" value="TETR-FAMILY TRANSCRIPTIONAL REGULATOR"/>
    <property type="match status" value="1"/>
</dbReference>
<gene>
    <name evidence="6" type="ORF">Aru02nite_37570</name>
</gene>
<evidence type="ECO:0000256" key="4">
    <source>
        <dbReference type="PROSITE-ProRule" id="PRU00335"/>
    </source>
</evidence>